<dbReference type="PROSITE" id="PS51257">
    <property type="entry name" value="PROKAR_LIPOPROTEIN"/>
    <property type="match status" value="1"/>
</dbReference>
<proteinExistence type="predicted"/>
<evidence type="ECO:0000313" key="1">
    <source>
        <dbReference type="EMBL" id="RXR21630.1"/>
    </source>
</evidence>
<evidence type="ECO:0000313" key="2">
    <source>
        <dbReference type="Proteomes" id="UP000289857"/>
    </source>
</evidence>
<dbReference type="EMBL" id="SBKN01000007">
    <property type="protein sequence ID" value="RXR21630.1"/>
    <property type="molecule type" value="Genomic_DNA"/>
</dbReference>
<protein>
    <submittedName>
        <fullName evidence="1">Uncharacterized protein</fullName>
    </submittedName>
</protein>
<dbReference type="Proteomes" id="UP000289857">
    <property type="component" value="Unassembled WGS sequence"/>
</dbReference>
<reference evidence="2" key="1">
    <citation type="submission" date="2019-01" db="EMBL/GenBank/DDBJ databases">
        <title>Cytophagaceae bacterium strain CAR-16.</title>
        <authorList>
            <person name="Chen W.-M."/>
        </authorList>
    </citation>
    <scope>NUCLEOTIDE SEQUENCE [LARGE SCALE GENOMIC DNA]</scope>
    <source>
        <strain evidence="2">WWJ-16</strain>
    </source>
</reference>
<comment type="caution">
    <text evidence="1">The sequence shown here is derived from an EMBL/GenBank/DDBJ whole genome shotgun (WGS) entry which is preliminary data.</text>
</comment>
<name>A0A4V1N2G2_9FLAO</name>
<dbReference type="AlphaFoldDB" id="A0A4V1N2G2"/>
<keyword evidence="2" id="KW-1185">Reference proteome</keyword>
<organism evidence="1 2">
    <name type="scientific">Flavobacterium stagni</name>
    <dbReference type="NCBI Taxonomy" id="2506421"/>
    <lineage>
        <taxon>Bacteria</taxon>
        <taxon>Pseudomonadati</taxon>
        <taxon>Bacteroidota</taxon>
        <taxon>Flavobacteriia</taxon>
        <taxon>Flavobacteriales</taxon>
        <taxon>Flavobacteriaceae</taxon>
        <taxon>Flavobacterium</taxon>
    </lineage>
</organism>
<accession>A0A4V1N2G2</accession>
<gene>
    <name evidence="1" type="ORF">EQG61_11505</name>
</gene>
<dbReference type="RefSeq" id="WP_129462090.1">
    <property type="nucleotide sequence ID" value="NZ_SBKN01000007.1"/>
</dbReference>
<dbReference type="OrthoDB" id="1363156at2"/>
<sequence length="132" mass="14541">MKQYLVLCLLVFVMSCKGDSHDASPAVGVQQDSLADLDTLVTDTDTVYPEAGEKYEYRLTRNDGEYQYDYEVEGVDAYGNAVFGEVKVAGKYGVGELNHPTLGTISVETEWKGKGLLMAIDAKGNEYELKVK</sequence>